<dbReference type="InterPro" id="IPR050192">
    <property type="entry name" value="CopG/NikR_regulator"/>
</dbReference>
<dbReference type="InterPro" id="IPR010985">
    <property type="entry name" value="Ribbon_hlx_hlx"/>
</dbReference>
<feature type="non-terminal residue" evidence="2">
    <location>
        <position position="82"/>
    </location>
</feature>
<dbReference type="CDD" id="cd22231">
    <property type="entry name" value="RHH_NikR_HicB-like"/>
    <property type="match status" value="1"/>
</dbReference>
<comment type="caution">
    <text evidence="2">The sequence shown here is derived from an EMBL/GenBank/DDBJ whole genome shotgun (WGS) entry which is preliminary data.</text>
</comment>
<evidence type="ECO:0000259" key="1">
    <source>
        <dbReference type="Pfam" id="PF01402"/>
    </source>
</evidence>
<name>A0A438XLG9_HELPX</name>
<dbReference type="Proteomes" id="UP000289022">
    <property type="component" value="Unassembled WGS sequence"/>
</dbReference>
<accession>A0A438XLG9</accession>
<feature type="domain" description="Ribbon-helix-helix protein CopG" evidence="1">
    <location>
        <begin position="12"/>
        <end position="50"/>
    </location>
</feature>
<dbReference type="AlphaFoldDB" id="A0A438XLG9"/>
<organism evidence="2 3">
    <name type="scientific">Helicobacter pylori</name>
    <name type="common">Campylobacter pylori</name>
    <dbReference type="NCBI Taxonomy" id="210"/>
    <lineage>
        <taxon>Bacteria</taxon>
        <taxon>Pseudomonadati</taxon>
        <taxon>Campylobacterota</taxon>
        <taxon>Epsilonproteobacteria</taxon>
        <taxon>Campylobacterales</taxon>
        <taxon>Helicobacteraceae</taxon>
        <taxon>Helicobacter</taxon>
    </lineage>
</organism>
<dbReference type="InterPro" id="IPR013321">
    <property type="entry name" value="Arc_rbn_hlx_hlx"/>
</dbReference>
<reference evidence="2 3" key="1">
    <citation type="submission" date="2018-11" db="EMBL/GenBank/DDBJ databases">
        <title>Genetic determinants and prediction of antibiotic resistance phenotypes in Helicobacter pylori.</title>
        <authorList>
            <person name="Wagner K."/>
        </authorList>
    </citation>
    <scope>NUCLEOTIDE SEQUENCE [LARGE SCALE GENOMIC DNA]</scope>
    <source>
        <strain evidence="2 3">ZH70</strain>
    </source>
</reference>
<dbReference type="InterPro" id="IPR027271">
    <property type="entry name" value="Acetolactate_synth/TF_NikR_C"/>
</dbReference>
<dbReference type="NCBIfam" id="NF001884">
    <property type="entry name" value="PRK00630.1"/>
    <property type="match status" value="1"/>
</dbReference>
<dbReference type="PANTHER" id="PTHR34719">
    <property type="entry name" value="NICKEL-RESPONSIVE REGULATOR"/>
    <property type="match status" value="1"/>
</dbReference>
<dbReference type="SUPFAM" id="SSF47598">
    <property type="entry name" value="Ribbon-helix-helix"/>
    <property type="match status" value="1"/>
</dbReference>
<gene>
    <name evidence="2" type="ORF">EC518_07610</name>
</gene>
<dbReference type="Gene3D" id="3.30.70.1150">
    <property type="entry name" value="ACT-like. Chain A, domain 2"/>
    <property type="match status" value="1"/>
</dbReference>
<dbReference type="EMBL" id="RJGP01000424">
    <property type="protein sequence ID" value="RVZ37835.1"/>
    <property type="molecule type" value="Genomic_DNA"/>
</dbReference>
<evidence type="ECO:0000313" key="2">
    <source>
        <dbReference type="EMBL" id="RVZ37835.1"/>
    </source>
</evidence>
<dbReference type="GO" id="GO:0003677">
    <property type="term" value="F:DNA binding"/>
    <property type="evidence" value="ECO:0007669"/>
    <property type="project" value="TreeGrafter"/>
</dbReference>
<dbReference type="FunFam" id="1.10.1220.10:FF:000010">
    <property type="entry name" value="Putative nickel-responsive regulator"/>
    <property type="match status" value="1"/>
</dbReference>
<dbReference type="InterPro" id="IPR002145">
    <property type="entry name" value="CopG"/>
</dbReference>
<evidence type="ECO:0000313" key="3">
    <source>
        <dbReference type="Proteomes" id="UP000289022"/>
    </source>
</evidence>
<sequence length="82" mass="9625">MDTPNKDDSIIRFSVSLQQNLLDELDNRIIKNGYSSRSELVRDMIREKLVEDNWAEDNPNDGSKIAVLVVIYDHHQRELNQR</sequence>
<dbReference type="Pfam" id="PF01402">
    <property type="entry name" value="RHH_1"/>
    <property type="match status" value="1"/>
</dbReference>
<protein>
    <submittedName>
        <fullName evidence="2">Ribbon-helix-helix protein, CopG family</fullName>
    </submittedName>
</protein>
<dbReference type="Gene3D" id="1.10.1220.10">
    <property type="entry name" value="Met repressor-like"/>
    <property type="match status" value="1"/>
</dbReference>
<dbReference type="GO" id="GO:0006355">
    <property type="term" value="P:regulation of DNA-templated transcription"/>
    <property type="evidence" value="ECO:0007669"/>
    <property type="project" value="InterPro"/>
</dbReference>
<proteinExistence type="predicted"/>
<dbReference type="PANTHER" id="PTHR34719:SF2">
    <property type="entry name" value="NICKEL-RESPONSIVE REGULATOR"/>
    <property type="match status" value="1"/>
</dbReference>